<organism evidence="2">
    <name type="scientific">marine sediment metagenome</name>
    <dbReference type="NCBI Taxonomy" id="412755"/>
    <lineage>
        <taxon>unclassified sequences</taxon>
        <taxon>metagenomes</taxon>
        <taxon>ecological metagenomes</taxon>
    </lineage>
</organism>
<reference evidence="2" key="1">
    <citation type="journal article" date="2015" name="Nature">
        <title>Complex archaea that bridge the gap between prokaryotes and eukaryotes.</title>
        <authorList>
            <person name="Spang A."/>
            <person name="Saw J.H."/>
            <person name="Jorgensen S.L."/>
            <person name="Zaremba-Niedzwiedzka K."/>
            <person name="Martijn J."/>
            <person name="Lind A.E."/>
            <person name="van Eijk R."/>
            <person name="Schleper C."/>
            <person name="Guy L."/>
            <person name="Ettema T.J."/>
        </authorList>
    </citation>
    <scope>NUCLEOTIDE SEQUENCE</scope>
</reference>
<evidence type="ECO:0000256" key="1">
    <source>
        <dbReference type="SAM" id="Phobius"/>
    </source>
</evidence>
<evidence type="ECO:0000313" key="2">
    <source>
        <dbReference type="EMBL" id="KKL45022.1"/>
    </source>
</evidence>
<accession>A0A0F9F1S7</accession>
<feature type="transmembrane region" description="Helical" evidence="1">
    <location>
        <begin position="6"/>
        <end position="27"/>
    </location>
</feature>
<dbReference type="AlphaFoldDB" id="A0A0F9F1S7"/>
<sequence>MEAFITAVLVGMGIGVLIIVLLIVGAIRNRKGKA</sequence>
<protein>
    <submittedName>
        <fullName evidence="2">Uncharacterized protein</fullName>
    </submittedName>
</protein>
<proteinExistence type="predicted"/>
<comment type="caution">
    <text evidence="2">The sequence shown here is derived from an EMBL/GenBank/DDBJ whole genome shotgun (WGS) entry which is preliminary data.</text>
</comment>
<keyword evidence="1" id="KW-0472">Membrane</keyword>
<name>A0A0F9F1S7_9ZZZZ</name>
<gene>
    <name evidence="2" type="ORF">LCGC14_2359830</name>
</gene>
<keyword evidence="1" id="KW-0812">Transmembrane</keyword>
<dbReference type="EMBL" id="LAZR01034539">
    <property type="protein sequence ID" value="KKL45022.1"/>
    <property type="molecule type" value="Genomic_DNA"/>
</dbReference>
<keyword evidence="1" id="KW-1133">Transmembrane helix</keyword>